<keyword evidence="2" id="KW-0812">Transmembrane</keyword>
<feature type="transmembrane region" description="Helical" evidence="2">
    <location>
        <begin position="37"/>
        <end position="56"/>
    </location>
</feature>
<dbReference type="AlphaFoldDB" id="A0A2M8EKB1"/>
<keyword evidence="2" id="KW-0472">Membrane</keyword>
<dbReference type="Proteomes" id="UP000228781">
    <property type="component" value="Unassembled WGS sequence"/>
</dbReference>
<reference evidence="4" key="1">
    <citation type="submission" date="2017-09" db="EMBL/GenBank/DDBJ databases">
        <title>Depth-based differentiation of microbial function through sediment-hosted aquifers and enrichment of novel symbionts in the deep terrestrial subsurface.</title>
        <authorList>
            <person name="Probst A.J."/>
            <person name="Ladd B."/>
            <person name="Jarett J.K."/>
            <person name="Geller-Mcgrath D.E."/>
            <person name="Sieber C.M.K."/>
            <person name="Emerson J.B."/>
            <person name="Anantharaman K."/>
            <person name="Thomas B.C."/>
            <person name="Malmstrom R."/>
            <person name="Stieglmeier M."/>
            <person name="Klingl A."/>
            <person name="Woyke T."/>
            <person name="Ryan C.M."/>
            <person name="Banfield J.F."/>
        </authorList>
    </citation>
    <scope>NUCLEOTIDE SEQUENCE [LARGE SCALE GENOMIC DNA]</scope>
</reference>
<proteinExistence type="predicted"/>
<accession>A0A2M8EKB1</accession>
<evidence type="ECO:0000256" key="1">
    <source>
        <dbReference type="SAM" id="MobiDB-lite"/>
    </source>
</evidence>
<evidence type="ECO:0000313" key="4">
    <source>
        <dbReference type="Proteomes" id="UP000228781"/>
    </source>
</evidence>
<comment type="caution">
    <text evidence="3">The sequence shown here is derived from an EMBL/GenBank/DDBJ whole genome shotgun (WGS) entry which is preliminary data.</text>
</comment>
<feature type="transmembrane region" description="Helical" evidence="2">
    <location>
        <begin position="68"/>
        <end position="87"/>
    </location>
</feature>
<keyword evidence="2" id="KW-1133">Transmembrane helix</keyword>
<evidence type="ECO:0000256" key="2">
    <source>
        <dbReference type="SAM" id="Phobius"/>
    </source>
</evidence>
<feature type="region of interest" description="Disordered" evidence="1">
    <location>
        <begin position="126"/>
        <end position="145"/>
    </location>
</feature>
<sequence>MGFLFRAVLVFYNLVLTGALLFSGVRSVGTSANRVLLLFLLPVAVYFAAAGIRRILALPGLSAIKGLAFSLSLATTSLLFVFNLLGAANSSEYLFALLVAPLPLYFWGVAGGCLIKGLRKPQAKEEPAVAEEPAPAAPLTRKDQVDEPQRRDFLKRIGSVGLGLLAYSILNPKQVGAAFFGSVPGPGTVAIKDTTDTKIDPAIKSPIDAFGISAIDDGATSYYGFIDKNGAWYILKEAPDTGYDSYLYVKGDTGFSDNWGTRKTRTDYAYFNQTF</sequence>
<name>A0A2M8EKB1_UNCKA</name>
<dbReference type="EMBL" id="PFSK01000007">
    <property type="protein sequence ID" value="PJC23158.1"/>
    <property type="molecule type" value="Genomic_DNA"/>
</dbReference>
<gene>
    <name evidence="3" type="ORF">CO059_00320</name>
</gene>
<protein>
    <submittedName>
        <fullName evidence="3">Uncharacterized protein</fullName>
    </submittedName>
</protein>
<organism evidence="3 4">
    <name type="scientific">candidate division WWE3 bacterium CG_4_9_14_0_2_um_filter_48_10</name>
    <dbReference type="NCBI Taxonomy" id="1975078"/>
    <lineage>
        <taxon>Bacteria</taxon>
        <taxon>Katanobacteria</taxon>
    </lineage>
</organism>
<feature type="transmembrane region" description="Helical" evidence="2">
    <location>
        <begin position="93"/>
        <end position="115"/>
    </location>
</feature>
<evidence type="ECO:0000313" key="3">
    <source>
        <dbReference type="EMBL" id="PJC23158.1"/>
    </source>
</evidence>